<evidence type="ECO:0000313" key="2">
    <source>
        <dbReference type="Proteomes" id="UP000789901"/>
    </source>
</evidence>
<reference evidence="1 2" key="1">
    <citation type="submission" date="2021-06" db="EMBL/GenBank/DDBJ databases">
        <authorList>
            <person name="Kallberg Y."/>
            <person name="Tangrot J."/>
            <person name="Rosling A."/>
        </authorList>
    </citation>
    <scope>NUCLEOTIDE SEQUENCE [LARGE SCALE GENOMIC DNA]</scope>
    <source>
        <strain evidence="1 2">120-4 pot B 10/14</strain>
    </source>
</reference>
<evidence type="ECO:0000313" key="1">
    <source>
        <dbReference type="EMBL" id="CAG8828825.1"/>
    </source>
</evidence>
<dbReference type="EMBL" id="CAJVQB010040809">
    <property type="protein sequence ID" value="CAG8828825.1"/>
    <property type="molecule type" value="Genomic_DNA"/>
</dbReference>
<name>A0ABN7WF06_GIGMA</name>
<organism evidence="1 2">
    <name type="scientific">Gigaspora margarita</name>
    <dbReference type="NCBI Taxonomy" id="4874"/>
    <lineage>
        <taxon>Eukaryota</taxon>
        <taxon>Fungi</taxon>
        <taxon>Fungi incertae sedis</taxon>
        <taxon>Mucoromycota</taxon>
        <taxon>Glomeromycotina</taxon>
        <taxon>Glomeromycetes</taxon>
        <taxon>Diversisporales</taxon>
        <taxon>Gigasporaceae</taxon>
        <taxon>Gigaspora</taxon>
    </lineage>
</organism>
<sequence>RSMSTLLGKLAGIVLLIDHFSFHLNSSSIINDTELANKNFHYASEKLYNLWKYSVDIRKCKDFNCCSAWRAKEAAALLAENEGFLPPAPKPLQKQKNYEVIISKDVVKVKALYGYNW</sequence>
<proteinExistence type="predicted"/>
<dbReference type="Proteomes" id="UP000789901">
    <property type="component" value="Unassembled WGS sequence"/>
</dbReference>
<keyword evidence="2" id="KW-1185">Reference proteome</keyword>
<accession>A0ABN7WF06</accession>
<feature type="non-terminal residue" evidence="1">
    <location>
        <position position="1"/>
    </location>
</feature>
<protein>
    <submittedName>
        <fullName evidence="1">29489_t:CDS:1</fullName>
    </submittedName>
</protein>
<comment type="caution">
    <text evidence="1">The sequence shown here is derived from an EMBL/GenBank/DDBJ whole genome shotgun (WGS) entry which is preliminary data.</text>
</comment>
<gene>
    <name evidence="1" type="ORF">GMARGA_LOCUS29820</name>
</gene>
<feature type="non-terminal residue" evidence="1">
    <location>
        <position position="117"/>
    </location>
</feature>